<dbReference type="InterPro" id="IPR029058">
    <property type="entry name" value="AB_hydrolase_fold"/>
</dbReference>
<feature type="compositionally biased region" description="Basic residues" evidence="3">
    <location>
        <begin position="33"/>
        <end position="44"/>
    </location>
</feature>
<evidence type="ECO:0000256" key="2">
    <source>
        <dbReference type="ARBA" id="ARBA00023315"/>
    </source>
</evidence>
<gene>
    <name evidence="5" type="ORF">SAMN05216296_1717</name>
</gene>
<dbReference type="PANTHER" id="PTHR36837:SF5">
    <property type="entry name" value="POLY-3-HYDROXYBUTYRATE SYNTHASE"/>
    <property type="match status" value="1"/>
</dbReference>
<accession>A0A1H2FQ92</accession>
<dbReference type="InterPro" id="IPR010941">
    <property type="entry name" value="PhaC_N"/>
</dbReference>
<feature type="domain" description="Poly-beta-hydroxybutyrate polymerase N-terminal" evidence="4">
    <location>
        <begin position="145"/>
        <end position="314"/>
    </location>
</feature>
<dbReference type="Gene3D" id="3.40.50.1820">
    <property type="entry name" value="alpha/beta hydrolase"/>
    <property type="match status" value="1"/>
</dbReference>
<dbReference type="Proteomes" id="UP000243232">
    <property type="component" value="Chromosome I"/>
</dbReference>
<dbReference type="GO" id="GO:0042619">
    <property type="term" value="P:poly-hydroxybutyrate biosynthetic process"/>
    <property type="evidence" value="ECO:0007669"/>
    <property type="project" value="InterPro"/>
</dbReference>
<evidence type="ECO:0000259" key="4">
    <source>
        <dbReference type="Pfam" id="PF07167"/>
    </source>
</evidence>
<reference evidence="6" key="1">
    <citation type="submission" date="2016-10" db="EMBL/GenBank/DDBJ databases">
        <authorList>
            <person name="Varghese N."/>
            <person name="Submissions S."/>
        </authorList>
    </citation>
    <scope>NUCLEOTIDE SEQUENCE [LARGE SCALE GENOMIC DNA]</scope>
    <source>
        <strain evidence="6">DSM 17875</strain>
    </source>
</reference>
<dbReference type="RefSeq" id="WP_090194179.1">
    <property type="nucleotide sequence ID" value="NZ_LT629785.1"/>
</dbReference>
<dbReference type="Pfam" id="PF07167">
    <property type="entry name" value="PhaC_N"/>
    <property type="match status" value="1"/>
</dbReference>
<dbReference type="PANTHER" id="PTHR36837">
    <property type="entry name" value="POLY(3-HYDROXYALKANOATE) POLYMERASE SUBUNIT PHAC"/>
    <property type="match status" value="1"/>
</dbReference>
<proteinExistence type="predicted"/>
<sequence>MAKITAISKNIEQPVAETAAPAPVKSTRTPAAKTRKAPATRARKAPATPAKAVRKPTATGKNLPAEGRGMARTAQAVDMLSDVANHTLAANPLIGLRTADLASAAGSLLQAARSAPSRTGKHLLNYGKSLLKVASGKSDITANPRDKRFADPAWQNNFLLNRIMQGYILSNSELSRFIDESNLDKLAKGRAQFMASLVMDALSPSNRMLLNPQALRKIVDTGGKNLVTGIQQFAHDLRHNKGMPSQVDSSGFKLGENIASAKGDVVFRNEMFELLQFAPTTEKVYSRPLVMSPPQINKYYAVDLSPEKSLIKWMQDSGVQTFVISWRNPTADNRHWGLSEYALCLDQAVEVAREITGSPDVNMWGSCSGGMTLAAYLGWLAARNEISKVANTSWAVCVLNTSASLDGTTLGLFTNAQTLQAAKAQSRRNGVLSGEEMARMFAWMRPNDLIWNYWINNYLLGNKPPAFDILAWNADTTNLPAQLHSDYLDLVALNPFMKPNTMQIAGEWIDMSKVKVGAYVIGGTTDHITPWKGCYGTARTLGEDTTFVLSNAGHLQCFINPPSSKKSFFYAGQAKQSDARKWLENAGEQQQGSWWPHWRVWIQQRSGAEVPAPKKAGSKLYPALCAAPGTYVLE</sequence>
<organism evidence="5 6">
    <name type="scientific">Pseudomonas pohangensis</name>
    <dbReference type="NCBI Taxonomy" id="364197"/>
    <lineage>
        <taxon>Bacteria</taxon>
        <taxon>Pseudomonadati</taxon>
        <taxon>Pseudomonadota</taxon>
        <taxon>Gammaproteobacteria</taxon>
        <taxon>Pseudomonadales</taxon>
        <taxon>Pseudomonadaceae</taxon>
        <taxon>Pseudomonas</taxon>
    </lineage>
</organism>
<keyword evidence="1" id="KW-0808">Transferase</keyword>
<evidence type="ECO:0000256" key="3">
    <source>
        <dbReference type="SAM" id="MobiDB-lite"/>
    </source>
</evidence>
<protein>
    <submittedName>
        <fullName evidence="5">Polyhydroxyalkanoate synthase</fullName>
    </submittedName>
</protein>
<dbReference type="InterPro" id="IPR051321">
    <property type="entry name" value="PHA/PHB_synthase"/>
</dbReference>
<feature type="region of interest" description="Disordered" evidence="3">
    <location>
        <begin position="1"/>
        <end position="68"/>
    </location>
</feature>
<dbReference type="OrthoDB" id="7208816at2"/>
<name>A0A1H2FQ92_9PSED</name>
<dbReference type="AlphaFoldDB" id="A0A1H2FQ92"/>
<dbReference type="EMBL" id="LT629785">
    <property type="protein sequence ID" value="SDU09118.1"/>
    <property type="molecule type" value="Genomic_DNA"/>
</dbReference>
<keyword evidence="6" id="KW-1185">Reference proteome</keyword>
<evidence type="ECO:0000256" key="1">
    <source>
        <dbReference type="ARBA" id="ARBA00022679"/>
    </source>
</evidence>
<keyword evidence="2" id="KW-0012">Acyltransferase</keyword>
<dbReference type="SUPFAM" id="SSF53474">
    <property type="entry name" value="alpha/beta-Hydrolases"/>
    <property type="match status" value="1"/>
</dbReference>
<evidence type="ECO:0000313" key="6">
    <source>
        <dbReference type="Proteomes" id="UP000243232"/>
    </source>
</evidence>
<evidence type="ECO:0000313" key="5">
    <source>
        <dbReference type="EMBL" id="SDU09118.1"/>
    </source>
</evidence>
<feature type="compositionally biased region" description="Low complexity" evidence="3">
    <location>
        <begin position="45"/>
        <end position="59"/>
    </location>
</feature>
<dbReference type="STRING" id="364197.SAMN05216296_1717"/>
<dbReference type="GO" id="GO:0016746">
    <property type="term" value="F:acyltransferase activity"/>
    <property type="evidence" value="ECO:0007669"/>
    <property type="project" value="UniProtKB-KW"/>
</dbReference>